<dbReference type="InterPro" id="IPR003598">
    <property type="entry name" value="Ig_sub2"/>
</dbReference>
<dbReference type="SUPFAM" id="SSF48726">
    <property type="entry name" value="Immunoglobulin"/>
    <property type="match status" value="8"/>
</dbReference>
<evidence type="ECO:0000313" key="16">
    <source>
        <dbReference type="EMBL" id="JAT87250.1"/>
    </source>
</evidence>
<feature type="compositionally biased region" description="Basic and acidic residues" evidence="14">
    <location>
        <begin position="1153"/>
        <end position="1175"/>
    </location>
</feature>
<evidence type="ECO:0000256" key="2">
    <source>
        <dbReference type="ARBA" id="ARBA00004613"/>
    </source>
</evidence>
<evidence type="ECO:0000256" key="8">
    <source>
        <dbReference type="ARBA" id="ARBA00022840"/>
    </source>
</evidence>
<dbReference type="InterPro" id="IPR036179">
    <property type="entry name" value="Ig-like_dom_sf"/>
</dbReference>
<feature type="region of interest" description="Disordered" evidence="14">
    <location>
        <begin position="1058"/>
        <end position="1264"/>
    </location>
</feature>
<keyword evidence="8" id="KW-0067">ATP-binding</keyword>
<evidence type="ECO:0000256" key="9">
    <source>
        <dbReference type="ARBA" id="ARBA00023157"/>
    </source>
</evidence>
<feature type="domain" description="Ig-like" evidence="15">
    <location>
        <begin position="832"/>
        <end position="922"/>
    </location>
</feature>
<evidence type="ECO:0000256" key="11">
    <source>
        <dbReference type="ARBA" id="ARBA00023319"/>
    </source>
</evidence>
<dbReference type="FunFam" id="2.60.40.10:FF:000145">
    <property type="entry name" value="Myosin light chain kinase, smooth muscle"/>
    <property type="match status" value="1"/>
</dbReference>
<feature type="domain" description="Ig-like" evidence="15">
    <location>
        <begin position="738"/>
        <end position="827"/>
    </location>
</feature>
<evidence type="ECO:0000256" key="13">
    <source>
        <dbReference type="ARBA" id="ARBA00068688"/>
    </source>
</evidence>
<evidence type="ECO:0000256" key="1">
    <source>
        <dbReference type="ARBA" id="ARBA00004496"/>
    </source>
</evidence>
<keyword evidence="4" id="KW-0963">Cytoplasm</keyword>
<evidence type="ECO:0000256" key="10">
    <source>
        <dbReference type="ARBA" id="ARBA00023180"/>
    </source>
</evidence>
<comment type="subcellular location">
    <subcellularLocation>
        <location evidence="1">Cytoplasm</location>
    </subcellularLocation>
    <subcellularLocation>
        <location evidence="2">Secreted</location>
    </subcellularLocation>
</comment>
<evidence type="ECO:0000256" key="3">
    <source>
        <dbReference type="ARBA" id="ARBA00006692"/>
    </source>
</evidence>
<keyword evidence="10" id="KW-0325">Glycoprotein</keyword>
<dbReference type="FunFam" id="2.60.40.10:FF:000425">
    <property type="entry name" value="Myosin light chain kinase"/>
    <property type="match status" value="1"/>
</dbReference>
<comment type="similarity">
    <text evidence="3">Belongs to the protein kinase superfamily. CAMK Ser/Thr protein kinase family.</text>
</comment>
<organism evidence="16">
    <name type="scientific">Pectinophora gossypiella</name>
    <name type="common">Cotton pink bollworm</name>
    <name type="synonym">Depressaria gossypiella</name>
    <dbReference type="NCBI Taxonomy" id="13191"/>
    <lineage>
        <taxon>Eukaryota</taxon>
        <taxon>Metazoa</taxon>
        <taxon>Ecdysozoa</taxon>
        <taxon>Arthropoda</taxon>
        <taxon>Hexapoda</taxon>
        <taxon>Insecta</taxon>
        <taxon>Pterygota</taxon>
        <taxon>Neoptera</taxon>
        <taxon>Endopterygota</taxon>
        <taxon>Lepidoptera</taxon>
        <taxon>Glossata</taxon>
        <taxon>Ditrysia</taxon>
        <taxon>Gelechioidea</taxon>
        <taxon>Gelechiidae</taxon>
        <taxon>Apatetrinae</taxon>
        <taxon>Pectinophora</taxon>
    </lineage>
</organism>
<evidence type="ECO:0000256" key="4">
    <source>
        <dbReference type="ARBA" id="ARBA00022490"/>
    </source>
</evidence>
<sequence>MSRYSRTSRLSGEYSSSTSNSRRYESTSGYESSGLSSYARRESGSRLESSRYETSGTLEGSAASRIESRYSSKLEGGSKYGAEASYESETTSKLDSIASKYGIGLDSTETTSKRDSIASKYGIGIESNETTSKLDSIAQKYGRESSYESSAKIEGRSSKYAVDYDNNIIEGVSTKAEASYESKNGVSSVESKFSSSAIANGSVTREAESTKSIFKSESSDGKPVFTKTLEGQNIEPGENATFECSLRESTATKVTWLKDNKPLTDKLMDRVNIQSKEDGKNKLEIMHCREDDSGIYTARAENIKGNTHCTAQLVVHELTPEERKAKNALNAPYFLVALKHTEILLNTYLRFMVKVKGDPNPEVKFYRNGKEIKTTSESDRISIVRTRADKGCYELVIADVCHDDAGTYSCKASNIYGDVESEAVVTVVDDKNIFFELPPGGEGLLAKGEKPTFTWKRDGEPFDPEERFKVLLGDDEDSLALVFQHVKPEDAGMYTCVAKTSTGNISCSAELTVQEPSGKTDEESSQEYSWRKVFHGQCAVHELHREPEKPTLVIEHREAIVSAGASAMLELQCKGFPKPSIVFKHDGKIIEADTRHKFLHEDDESMSLVIKNVTSADAGEYLVTASNDLGEDSSTMTLIIKQAPKIKKKIENQSCMVSATHTVTVEIEGTPAPEVEFYKDGVLIKSSERIQIVKESDSVYKIIIKDAKLTDSGSYSVVVKNEVNQCSDFWQWHVTSPPKITKKLGEDKVCEEKETVSFKVEVEAEPAPTVTWFKNKTELVESSTVKISSSGEAHSLVISSAARADTGEYSCEIRNTHGTATDSCKLNVRSGPLFTQKLKDTTAAEGDVNVEFTVAVEAFPEPTIKWYLGDMEITEKKSVFTRVDTGNTHKLILKEVSAEYSGKYSCKVSNDLGSDSCEATFTVNRKPRFTKSLVDMTVDEGQTLKLEVEVEGCPEPKLKWYKDGREVTLDARIKIERDSQRLENYHLTVNLVKEEDGGEYEVRASNEMGSVSTKSTVTVHTKEVLSTLKKEALIENELDDESKSTQKVIEEEVDIGKKQKANKGKTKAETAEEKSIWDDVDDDGKTKKPIVEEVDTPTPGKGRKSITEPETAEEKSIWDDVDDDEKTKKSIVEEVDAPTPGKGRKSITEPETAEEKSIWDDVDDDGKTKKPKIEEVETPTARKGRKSITEPEVAEEKSFWDDANENESNKQPIIEEVDDENQTAKKGVTKPEIIEEVPIDEDLKSPKRKSVKKKSLEEPLSAETEGIKTLSASSFSLRYRKQLLDCEKLTFSRILLHAFNLCFNV</sequence>
<dbReference type="OrthoDB" id="2570713at2759"/>
<dbReference type="GO" id="GO:0005737">
    <property type="term" value="C:cytoplasm"/>
    <property type="evidence" value="ECO:0007669"/>
    <property type="project" value="UniProtKB-SubCell"/>
</dbReference>
<feature type="domain" description="Ig-like" evidence="15">
    <location>
        <begin position="550"/>
        <end position="637"/>
    </location>
</feature>
<evidence type="ECO:0000256" key="6">
    <source>
        <dbReference type="ARBA" id="ARBA00022737"/>
    </source>
</evidence>
<proteinExistence type="inferred from homology"/>
<dbReference type="Gene3D" id="2.60.40.10">
    <property type="entry name" value="Immunoglobulins"/>
    <property type="match status" value="8"/>
</dbReference>
<evidence type="ECO:0000256" key="14">
    <source>
        <dbReference type="SAM" id="MobiDB-lite"/>
    </source>
</evidence>
<feature type="compositionally biased region" description="Basic and acidic residues" evidence="14">
    <location>
        <begin position="1066"/>
        <end position="1091"/>
    </location>
</feature>
<gene>
    <name evidence="16" type="ORF">g.13646</name>
</gene>
<keyword evidence="5" id="KW-0964">Secreted</keyword>
<dbReference type="InterPro" id="IPR007110">
    <property type="entry name" value="Ig-like_dom"/>
</dbReference>
<comment type="similarity">
    <text evidence="12">Belongs to the hemolin family.</text>
</comment>
<dbReference type="FunFam" id="2.60.40.10:FF:000919">
    <property type="entry name" value="Uncharacterized protein, isoform C"/>
    <property type="match status" value="1"/>
</dbReference>
<dbReference type="PROSITE" id="PS50835">
    <property type="entry name" value="IG_LIKE"/>
    <property type="match status" value="6"/>
</dbReference>
<dbReference type="InterPro" id="IPR013098">
    <property type="entry name" value="Ig_I-set"/>
</dbReference>
<dbReference type="InterPro" id="IPR013783">
    <property type="entry name" value="Ig-like_fold"/>
</dbReference>
<dbReference type="InterPro" id="IPR003599">
    <property type="entry name" value="Ig_sub"/>
</dbReference>
<dbReference type="FunFam" id="2.60.40.10:FF:000873">
    <property type="entry name" value="Muscle M-line assembly protein unc-89"/>
    <property type="match status" value="1"/>
</dbReference>
<accession>A0A1E1WJQ8</accession>
<feature type="compositionally biased region" description="Low complexity" evidence="14">
    <location>
        <begin position="11"/>
        <end position="37"/>
    </location>
</feature>
<feature type="compositionally biased region" description="Polar residues" evidence="14">
    <location>
        <begin position="1"/>
        <end position="10"/>
    </location>
</feature>
<dbReference type="Pfam" id="PF07679">
    <property type="entry name" value="I-set"/>
    <property type="match status" value="8"/>
</dbReference>
<feature type="domain" description="Ig-like" evidence="15">
    <location>
        <begin position="927"/>
        <end position="1018"/>
    </location>
</feature>
<dbReference type="GO" id="GO:0005576">
    <property type="term" value="C:extracellular region"/>
    <property type="evidence" value="ECO:0007669"/>
    <property type="project" value="UniProtKB-SubCell"/>
</dbReference>
<keyword evidence="6" id="KW-0677">Repeat</keyword>
<dbReference type="SMART" id="SM00408">
    <property type="entry name" value="IGc2"/>
    <property type="match status" value="8"/>
</dbReference>
<name>A0A1E1WJQ8_PECGO</name>
<evidence type="ECO:0000259" key="15">
    <source>
        <dbReference type="PROSITE" id="PS50835"/>
    </source>
</evidence>
<keyword evidence="11" id="KW-0393">Immunoglobulin domain</keyword>
<reference evidence="16" key="1">
    <citation type="submission" date="2015-09" db="EMBL/GenBank/DDBJ databases">
        <title>De novo assembly of Pectinophora gossypiella (Pink Bollworm) gut transcriptome.</title>
        <authorList>
            <person name="Tassone E.E."/>
        </authorList>
    </citation>
    <scope>NUCLEOTIDE SEQUENCE</scope>
</reference>
<feature type="domain" description="Ig-like" evidence="15">
    <location>
        <begin position="361"/>
        <end position="512"/>
    </location>
</feature>
<dbReference type="GO" id="GO:0040017">
    <property type="term" value="P:positive regulation of locomotion"/>
    <property type="evidence" value="ECO:0007669"/>
    <property type="project" value="UniProtKB-ARBA"/>
</dbReference>
<dbReference type="EMBL" id="GDQN01003804">
    <property type="protein sequence ID" value="JAT87250.1"/>
    <property type="molecule type" value="Transcribed_RNA"/>
</dbReference>
<keyword evidence="9" id="KW-1015">Disulfide bond</keyword>
<dbReference type="GO" id="GO:0045989">
    <property type="term" value="P:positive regulation of striated muscle contraction"/>
    <property type="evidence" value="ECO:0007669"/>
    <property type="project" value="UniProtKB-ARBA"/>
</dbReference>
<feature type="domain" description="Ig-like" evidence="15">
    <location>
        <begin position="223"/>
        <end position="316"/>
    </location>
</feature>
<keyword evidence="7" id="KW-0547">Nucleotide-binding</keyword>
<dbReference type="GO" id="GO:0004672">
    <property type="term" value="F:protein kinase activity"/>
    <property type="evidence" value="ECO:0007669"/>
    <property type="project" value="TreeGrafter"/>
</dbReference>
<dbReference type="GO" id="GO:0005524">
    <property type="term" value="F:ATP binding"/>
    <property type="evidence" value="ECO:0007669"/>
    <property type="project" value="UniProtKB-KW"/>
</dbReference>
<evidence type="ECO:0000256" key="7">
    <source>
        <dbReference type="ARBA" id="ARBA00022741"/>
    </source>
</evidence>
<dbReference type="FunFam" id="2.60.40.10:FF:000344">
    <property type="entry name" value="Muscle M-line assembly protein unc-89"/>
    <property type="match status" value="1"/>
</dbReference>
<dbReference type="GO" id="GO:0060298">
    <property type="term" value="P:positive regulation of sarcomere organization"/>
    <property type="evidence" value="ECO:0007669"/>
    <property type="project" value="UniProtKB-ARBA"/>
</dbReference>
<evidence type="ECO:0000256" key="5">
    <source>
        <dbReference type="ARBA" id="ARBA00022525"/>
    </source>
</evidence>
<dbReference type="FunFam" id="2.60.40.10:FF:000107">
    <property type="entry name" value="Myosin, light chain kinase a"/>
    <property type="match status" value="1"/>
</dbReference>
<feature type="compositionally biased region" description="Basic and acidic residues" evidence="14">
    <location>
        <begin position="39"/>
        <end position="51"/>
    </location>
</feature>
<dbReference type="SMART" id="SM00409">
    <property type="entry name" value="IG"/>
    <property type="match status" value="8"/>
</dbReference>
<feature type="region of interest" description="Disordered" evidence="14">
    <location>
        <begin position="1"/>
        <end position="91"/>
    </location>
</feature>
<protein>
    <recommendedName>
        <fullName evidence="13">Hemolin</fullName>
    </recommendedName>
</protein>
<dbReference type="FunFam" id="2.60.40.10:FF:000032">
    <property type="entry name" value="palladin isoform X1"/>
    <property type="match status" value="1"/>
</dbReference>
<dbReference type="PANTHER" id="PTHR47633">
    <property type="entry name" value="IMMUNOGLOBULIN"/>
    <property type="match status" value="1"/>
</dbReference>
<evidence type="ECO:0000256" key="12">
    <source>
        <dbReference type="ARBA" id="ARBA00061228"/>
    </source>
</evidence>